<feature type="transmembrane region" description="Helical" evidence="2">
    <location>
        <begin position="46"/>
        <end position="65"/>
    </location>
</feature>
<evidence type="ECO:0000313" key="3">
    <source>
        <dbReference type="EMBL" id="MQY16604.1"/>
    </source>
</evidence>
<accession>A0A7K0CVC0</accession>
<evidence type="ECO:0000313" key="4">
    <source>
        <dbReference type="Proteomes" id="UP000466345"/>
    </source>
</evidence>
<feature type="transmembrane region" description="Helical" evidence="2">
    <location>
        <begin position="102"/>
        <end position="135"/>
    </location>
</feature>
<feature type="region of interest" description="Disordered" evidence="1">
    <location>
        <begin position="175"/>
        <end position="198"/>
    </location>
</feature>
<evidence type="ECO:0000256" key="2">
    <source>
        <dbReference type="SAM" id="Phobius"/>
    </source>
</evidence>
<keyword evidence="2" id="KW-0812">Transmembrane</keyword>
<evidence type="ECO:0000256" key="1">
    <source>
        <dbReference type="SAM" id="MobiDB-lite"/>
    </source>
</evidence>
<organism evidence="3 4">
    <name type="scientific">Streptomyces smaragdinus</name>
    <dbReference type="NCBI Taxonomy" id="2585196"/>
    <lineage>
        <taxon>Bacteria</taxon>
        <taxon>Bacillati</taxon>
        <taxon>Actinomycetota</taxon>
        <taxon>Actinomycetes</taxon>
        <taxon>Kitasatosporales</taxon>
        <taxon>Streptomycetaceae</taxon>
        <taxon>Streptomyces</taxon>
    </lineage>
</organism>
<sequence length="198" mass="20401">MARGAGVEALARVAVLVRAGAVPLFWPGLVAGGAGAFVPGLTGRWIGLYAGLALFLLVALTVFFVRRGRYAELAASAGKAPRSVILQDRAVTVRAWRRAHRWWLVLAFCVAAGANFAVPGALGLAFAGAGFGLWAKSLWLGGRERTADVLLWVSPDAAARRGGPAGRQVGAYRTTGIGAGDARPGGTRRAGAGAGARR</sequence>
<feature type="compositionally biased region" description="Low complexity" evidence="1">
    <location>
        <begin position="180"/>
        <end position="191"/>
    </location>
</feature>
<name>A0A7K0CVC0_9ACTN</name>
<gene>
    <name evidence="3" type="ORF">SRB5_68060</name>
</gene>
<dbReference type="RefSeq" id="WP_323378952.1">
    <property type="nucleotide sequence ID" value="NZ_WEGJ01000062.1"/>
</dbReference>
<keyword evidence="2" id="KW-0472">Membrane</keyword>
<dbReference type="AlphaFoldDB" id="A0A7K0CVC0"/>
<proteinExistence type="predicted"/>
<dbReference type="Proteomes" id="UP000466345">
    <property type="component" value="Unassembled WGS sequence"/>
</dbReference>
<comment type="caution">
    <text evidence="3">The sequence shown here is derived from an EMBL/GenBank/DDBJ whole genome shotgun (WGS) entry which is preliminary data.</text>
</comment>
<reference evidence="3 4" key="1">
    <citation type="submission" date="2019-10" db="EMBL/GenBank/DDBJ databases">
        <title>Streptomyces smaragdinus sp. nov. and Streptomyces fabii sp. nov., isolated from the gut of fungus growing-termite Macrotermes natalensis.</title>
        <authorList>
            <person name="Schwitalla J."/>
            <person name="Benndorf R."/>
            <person name="Martin K."/>
            <person name="De Beer W."/>
            <person name="Kaster A.-K."/>
            <person name="Vollmers J."/>
            <person name="Poulsen M."/>
            <person name="Beemelmanns C."/>
        </authorList>
    </citation>
    <scope>NUCLEOTIDE SEQUENCE [LARGE SCALE GENOMIC DNA]</scope>
    <source>
        <strain evidence="3 4">RB5</strain>
    </source>
</reference>
<keyword evidence="2" id="KW-1133">Transmembrane helix</keyword>
<dbReference type="EMBL" id="WEGJ01000062">
    <property type="protein sequence ID" value="MQY16604.1"/>
    <property type="molecule type" value="Genomic_DNA"/>
</dbReference>
<protein>
    <recommendedName>
        <fullName evidence="5">Integral membrane protein</fullName>
    </recommendedName>
</protein>
<evidence type="ECO:0008006" key="5">
    <source>
        <dbReference type="Google" id="ProtNLM"/>
    </source>
</evidence>
<feature type="transmembrane region" description="Helical" evidence="2">
    <location>
        <begin position="9"/>
        <end position="26"/>
    </location>
</feature>
<keyword evidence="4" id="KW-1185">Reference proteome</keyword>